<evidence type="ECO:0000256" key="1">
    <source>
        <dbReference type="SAM" id="SignalP"/>
    </source>
</evidence>
<dbReference type="EMBL" id="KI925463">
    <property type="protein sequence ID" value="ETW77502.1"/>
    <property type="molecule type" value="Genomic_DNA"/>
</dbReference>
<dbReference type="RefSeq" id="XP_009550998.1">
    <property type="nucleotide sequence ID" value="XM_009552703.1"/>
</dbReference>
<keyword evidence="3" id="KW-1185">Reference proteome</keyword>
<organism evidence="2 3">
    <name type="scientific">Heterobasidion irregulare (strain TC 32-1)</name>
    <dbReference type="NCBI Taxonomy" id="747525"/>
    <lineage>
        <taxon>Eukaryota</taxon>
        <taxon>Fungi</taxon>
        <taxon>Dikarya</taxon>
        <taxon>Basidiomycota</taxon>
        <taxon>Agaricomycotina</taxon>
        <taxon>Agaricomycetes</taxon>
        <taxon>Russulales</taxon>
        <taxon>Bondarzewiaceae</taxon>
        <taxon>Heterobasidion</taxon>
        <taxon>Heterobasidion annosum species complex</taxon>
    </lineage>
</organism>
<dbReference type="HOGENOM" id="CLU_1540264_0_0_1"/>
<keyword evidence="1" id="KW-0732">Signal</keyword>
<name>W4JVD4_HETIT</name>
<dbReference type="AlphaFoldDB" id="W4JVD4"/>
<feature type="signal peptide" evidence="1">
    <location>
        <begin position="1"/>
        <end position="21"/>
    </location>
</feature>
<reference evidence="2 3" key="1">
    <citation type="journal article" date="2012" name="New Phytol.">
        <title>Insight into trade-off between wood decay and parasitism from the genome of a fungal forest pathogen.</title>
        <authorList>
            <person name="Olson A."/>
            <person name="Aerts A."/>
            <person name="Asiegbu F."/>
            <person name="Belbahri L."/>
            <person name="Bouzid O."/>
            <person name="Broberg A."/>
            <person name="Canback B."/>
            <person name="Coutinho P.M."/>
            <person name="Cullen D."/>
            <person name="Dalman K."/>
            <person name="Deflorio G."/>
            <person name="van Diepen L.T."/>
            <person name="Dunand C."/>
            <person name="Duplessis S."/>
            <person name="Durling M."/>
            <person name="Gonthier P."/>
            <person name="Grimwood J."/>
            <person name="Fossdal C.G."/>
            <person name="Hansson D."/>
            <person name="Henrissat B."/>
            <person name="Hietala A."/>
            <person name="Himmelstrand K."/>
            <person name="Hoffmeister D."/>
            <person name="Hogberg N."/>
            <person name="James T.Y."/>
            <person name="Karlsson M."/>
            <person name="Kohler A."/>
            <person name="Kues U."/>
            <person name="Lee Y.H."/>
            <person name="Lin Y.C."/>
            <person name="Lind M."/>
            <person name="Lindquist E."/>
            <person name="Lombard V."/>
            <person name="Lucas S."/>
            <person name="Lunden K."/>
            <person name="Morin E."/>
            <person name="Murat C."/>
            <person name="Park J."/>
            <person name="Raffaello T."/>
            <person name="Rouze P."/>
            <person name="Salamov A."/>
            <person name="Schmutz J."/>
            <person name="Solheim H."/>
            <person name="Stahlberg J."/>
            <person name="Velez H."/>
            <person name="de Vries R.P."/>
            <person name="Wiebenga A."/>
            <person name="Woodward S."/>
            <person name="Yakovlev I."/>
            <person name="Garbelotto M."/>
            <person name="Martin F."/>
            <person name="Grigoriev I.V."/>
            <person name="Stenlid J."/>
        </authorList>
    </citation>
    <scope>NUCLEOTIDE SEQUENCE [LARGE SCALE GENOMIC DNA]</scope>
    <source>
        <strain evidence="2 3">TC 32-1</strain>
    </source>
</reference>
<protein>
    <submittedName>
        <fullName evidence="2">Uncharacterized protein</fullName>
    </submittedName>
</protein>
<dbReference type="Proteomes" id="UP000030671">
    <property type="component" value="Unassembled WGS sequence"/>
</dbReference>
<sequence length="174" mass="18672">MSACLLACLLLLPHLIPSAETTAIHNVAACSALAPGSSGHSPGMEQRADWDLSTGACAWEASPGFSLRSRGRGTAPHIRRRASRARRRVTSRRTGLAACQAARTFVPYEHAHGTVIGSQPSRRYVVSTYKYKYTLATGPFAIADALTERCSAEATLSTQCRGGTIEVTIWKAQK</sequence>
<feature type="chain" id="PRO_5004844091" evidence="1">
    <location>
        <begin position="22"/>
        <end position="174"/>
    </location>
</feature>
<dbReference type="GeneID" id="20674375"/>
<accession>W4JVD4</accession>
<gene>
    <name evidence="2" type="ORF">HETIRDRAFT_429704</name>
</gene>
<evidence type="ECO:0000313" key="3">
    <source>
        <dbReference type="Proteomes" id="UP000030671"/>
    </source>
</evidence>
<proteinExistence type="predicted"/>
<dbReference type="KEGG" id="hir:HETIRDRAFT_429704"/>
<dbReference type="InParanoid" id="W4JVD4"/>
<evidence type="ECO:0000313" key="2">
    <source>
        <dbReference type="EMBL" id="ETW77502.1"/>
    </source>
</evidence>